<feature type="transmembrane region" description="Helical" evidence="10">
    <location>
        <begin position="425"/>
        <end position="445"/>
    </location>
</feature>
<keyword evidence="5" id="KW-1003">Cell membrane</keyword>
<gene>
    <name evidence="11" type="ORF">DMP08_01425</name>
</gene>
<dbReference type="PANTHER" id="PTHR43823:SF3">
    <property type="entry name" value="MULTIDRUG EXPORT PROTEIN MEPA"/>
    <property type="match status" value="1"/>
</dbReference>
<organism evidence="11 12">
    <name type="scientific">Paraeggerthella hongkongensis</name>
    <dbReference type="NCBI Taxonomy" id="230658"/>
    <lineage>
        <taxon>Bacteria</taxon>
        <taxon>Bacillati</taxon>
        <taxon>Actinomycetota</taxon>
        <taxon>Coriobacteriia</taxon>
        <taxon>Eggerthellales</taxon>
        <taxon>Eggerthellaceae</taxon>
        <taxon>Paraeggerthella</taxon>
    </lineage>
</organism>
<dbReference type="InterPro" id="IPR051327">
    <property type="entry name" value="MATE_MepA_subfamily"/>
</dbReference>
<name>A0A3N0BK71_9ACTN</name>
<feature type="transmembrane region" description="Helical" evidence="10">
    <location>
        <begin position="115"/>
        <end position="138"/>
    </location>
</feature>
<comment type="similarity">
    <text evidence="2">Belongs to the multi antimicrobial extrusion (MATE) (TC 2.A.66.1) family. MepA subfamily.</text>
</comment>
<feature type="transmembrane region" description="Helical" evidence="10">
    <location>
        <begin position="158"/>
        <end position="179"/>
    </location>
</feature>
<keyword evidence="6 10" id="KW-0812">Transmembrane</keyword>
<reference evidence="12" key="1">
    <citation type="submission" date="2018-05" db="EMBL/GenBank/DDBJ databases">
        <title>Genome Sequencing of selected type strains of the family Eggerthellaceae.</title>
        <authorList>
            <person name="Danylec N."/>
            <person name="Stoll D.A."/>
            <person name="Doetsch A."/>
            <person name="Huch M."/>
        </authorList>
    </citation>
    <scope>NUCLEOTIDE SEQUENCE [LARGE SCALE GENOMIC DNA]</scope>
    <source>
        <strain evidence="12">DSM 16106</strain>
    </source>
</reference>
<feature type="transmembrane region" description="Helical" evidence="10">
    <location>
        <begin position="343"/>
        <end position="364"/>
    </location>
</feature>
<feature type="transmembrane region" description="Helical" evidence="10">
    <location>
        <begin position="451"/>
        <end position="472"/>
    </location>
</feature>
<dbReference type="GO" id="GO:0005886">
    <property type="term" value="C:plasma membrane"/>
    <property type="evidence" value="ECO:0007669"/>
    <property type="project" value="UniProtKB-SubCell"/>
</dbReference>
<keyword evidence="9" id="KW-0046">Antibiotic resistance</keyword>
<evidence type="ECO:0000256" key="5">
    <source>
        <dbReference type="ARBA" id="ARBA00022475"/>
    </source>
</evidence>
<comment type="subcellular location">
    <subcellularLocation>
        <location evidence="1">Cell membrane</location>
        <topology evidence="1">Multi-pass membrane protein</topology>
    </subcellularLocation>
</comment>
<evidence type="ECO:0000256" key="9">
    <source>
        <dbReference type="ARBA" id="ARBA00023251"/>
    </source>
</evidence>
<keyword evidence="12" id="KW-1185">Reference proteome</keyword>
<dbReference type="OrthoDB" id="9811110at2"/>
<dbReference type="CDD" id="cd13143">
    <property type="entry name" value="MATE_MepA_like"/>
    <property type="match status" value="1"/>
</dbReference>
<feature type="transmembrane region" description="Helical" evidence="10">
    <location>
        <begin position="300"/>
        <end position="322"/>
    </location>
</feature>
<evidence type="ECO:0000256" key="3">
    <source>
        <dbReference type="ARBA" id="ARBA00022106"/>
    </source>
</evidence>
<feature type="transmembrane region" description="Helical" evidence="10">
    <location>
        <begin position="37"/>
        <end position="58"/>
    </location>
</feature>
<dbReference type="InterPro" id="IPR048279">
    <property type="entry name" value="MdtK-like"/>
</dbReference>
<sequence length="482" mass="51197">MGKTVHESGAEAPSICENVGSADRKIDRMGTGNTFKLLLEFSVPAVVGVVVQMLYNVIDAVYVGHAVGADGLAATTVATPMMTAMVAVSMLVGVGGNALAAIRLGEGRKDVARQVLGNSFVLLLIAAAALWIVAPFALEPVLRYSGADDAVLPLAMDFMVVIVAGCPLQFIAFGMNNFIRTAGHPNRALGSMLVGTGANVVFGYLFIVVLDGGMRGAGLATVCSWALSTLFVMQFFFKKNSPMPMTAPSLKLRPRLALRICALGVAPSVMQLGFAVSSAVENNLLVFYGASDPLGVDGALAIMRVLSAVGLFTFMPAMGIAMGAQPIIGYNYGARKFERMKRVLGQAILMGVAITVPLWLTVVIAPNMYAHLFGLPEAYLPETAWALVLYLVFVPILPVQAIGSNYFDATGQAVKATVLTLTRQILFLIPLLVLCPVFLPSVLPITPLESVWFAPSLSDITSTLLVSLFLFFEMKRLRALEG</sequence>
<dbReference type="RefSeq" id="WP_123191235.1">
    <property type="nucleotide sequence ID" value="NZ_QICD01000002.1"/>
</dbReference>
<evidence type="ECO:0000256" key="8">
    <source>
        <dbReference type="ARBA" id="ARBA00023136"/>
    </source>
</evidence>
<evidence type="ECO:0000256" key="7">
    <source>
        <dbReference type="ARBA" id="ARBA00022989"/>
    </source>
</evidence>
<dbReference type="NCBIfam" id="TIGR00797">
    <property type="entry name" value="matE"/>
    <property type="match status" value="1"/>
</dbReference>
<dbReference type="GO" id="GO:0046677">
    <property type="term" value="P:response to antibiotic"/>
    <property type="evidence" value="ECO:0007669"/>
    <property type="project" value="UniProtKB-KW"/>
</dbReference>
<dbReference type="Proteomes" id="UP000278632">
    <property type="component" value="Unassembled WGS sequence"/>
</dbReference>
<feature type="transmembrane region" description="Helical" evidence="10">
    <location>
        <begin position="78"/>
        <end position="103"/>
    </location>
</feature>
<evidence type="ECO:0000256" key="4">
    <source>
        <dbReference type="ARBA" id="ARBA00022448"/>
    </source>
</evidence>
<dbReference type="EMBL" id="QICD01000002">
    <property type="protein sequence ID" value="RNL48307.1"/>
    <property type="molecule type" value="Genomic_DNA"/>
</dbReference>
<dbReference type="AlphaFoldDB" id="A0A3N0BK71"/>
<evidence type="ECO:0000256" key="10">
    <source>
        <dbReference type="SAM" id="Phobius"/>
    </source>
</evidence>
<feature type="transmembrane region" description="Helical" evidence="10">
    <location>
        <begin position="191"/>
        <end position="210"/>
    </location>
</feature>
<dbReference type="PIRSF" id="PIRSF006603">
    <property type="entry name" value="DinF"/>
    <property type="match status" value="1"/>
</dbReference>
<evidence type="ECO:0000313" key="12">
    <source>
        <dbReference type="Proteomes" id="UP000278632"/>
    </source>
</evidence>
<keyword evidence="7 10" id="KW-1133">Transmembrane helix</keyword>
<dbReference type="InterPro" id="IPR045070">
    <property type="entry name" value="MATE_MepA-like"/>
</dbReference>
<dbReference type="GO" id="GO:0042910">
    <property type="term" value="F:xenobiotic transmembrane transporter activity"/>
    <property type="evidence" value="ECO:0007669"/>
    <property type="project" value="InterPro"/>
</dbReference>
<evidence type="ECO:0000256" key="2">
    <source>
        <dbReference type="ARBA" id="ARBA00008417"/>
    </source>
</evidence>
<feature type="transmembrane region" description="Helical" evidence="10">
    <location>
        <begin position="216"/>
        <end position="236"/>
    </location>
</feature>
<protein>
    <recommendedName>
        <fullName evidence="3">Multidrug export protein MepA</fullName>
    </recommendedName>
</protein>
<proteinExistence type="inferred from homology"/>
<dbReference type="GO" id="GO:0015297">
    <property type="term" value="F:antiporter activity"/>
    <property type="evidence" value="ECO:0007669"/>
    <property type="project" value="InterPro"/>
</dbReference>
<evidence type="ECO:0000256" key="1">
    <source>
        <dbReference type="ARBA" id="ARBA00004651"/>
    </source>
</evidence>
<evidence type="ECO:0000256" key="6">
    <source>
        <dbReference type="ARBA" id="ARBA00022692"/>
    </source>
</evidence>
<accession>A0A3N0BK71</accession>
<dbReference type="Pfam" id="PF01554">
    <property type="entry name" value="MatE"/>
    <property type="match status" value="2"/>
</dbReference>
<keyword evidence="4" id="KW-0813">Transport</keyword>
<evidence type="ECO:0000313" key="11">
    <source>
        <dbReference type="EMBL" id="RNL48307.1"/>
    </source>
</evidence>
<keyword evidence="8 10" id="KW-0472">Membrane</keyword>
<feature type="transmembrane region" description="Helical" evidence="10">
    <location>
        <begin position="384"/>
        <end position="404"/>
    </location>
</feature>
<dbReference type="PANTHER" id="PTHR43823">
    <property type="entry name" value="SPORULATION PROTEIN YKVU"/>
    <property type="match status" value="1"/>
</dbReference>
<comment type="caution">
    <text evidence="11">The sequence shown here is derived from an EMBL/GenBank/DDBJ whole genome shotgun (WGS) entry which is preliminary data.</text>
</comment>
<dbReference type="InterPro" id="IPR002528">
    <property type="entry name" value="MATE_fam"/>
</dbReference>
<feature type="transmembrane region" description="Helical" evidence="10">
    <location>
        <begin position="256"/>
        <end position="280"/>
    </location>
</feature>